<dbReference type="InterPro" id="IPR043734">
    <property type="entry name" value="DUF5678"/>
</dbReference>
<comment type="caution">
    <text evidence="2">The sequence shown here is derived from an EMBL/GenBank/DDBJ whole genome shotgun (WGS) entry which is preliminary data.</text>
</comment>
<gene>
    <name evidence="2" type="ORF">COZ71_03365</name>
</gene>
<evidence type="ECO:0000313" key="2">
    <source>
        <dbReference type="EMBL" id="PIX17430.1"/>
    </source>
</evidence>
<proteinExistence type="predicted"/>
<evidence type="ECO:0000259" key="1">
    <source>
        <dbReference type="Pfam" id="PF18929"/>
    </source>
</evidence>
<sequence length="90" mass="10026">MKGKLIRKSVSEPDIKAIEKQTELDDAWLSSHFEELSREHAGEHVAVVDQKAVAFGRDFGDAYKKAKMKSLGKSPLVAYIPKEGDELLLV</sequence>
<organism evidence="2 3">
    <name type="scientific">Candidatus Desantisbacteria bacterium CG_4_8_14_3_um_filter_40_12</name>
    <dbReference type="NCBI Taxonomy" id="1974545"/>
    <lineage>
        <taxon>Bacteria</taxon>
        <taxon>Candidatus Desantisiibacteriota</taxon>
    </lineage>
</organism>
<evidence type="ECO:0000313" key="3">
    <source>
        <dbReference type="Proteomes" id="UP000229297"/>
    </source>
</evidence>
<protein>
    <recommendedName>
        <fullName evidence="1">DUF5678 domain-containing protein</fullName>
    </recommendedName>
</protein>
<accession>A0A2M7JDD4</accession>
<dbReference type="Proteomes" id="UP000229297">
    <property type="component" value="Unassembled WGS sequence"/>
</dbReference>
<dbReference type="EMBL" id="PFIC01000091">
    <property type="protein sequence ID" value="PIX17430.1"/>
    <property type="molecule type" value="Genomic_DNA"/>
</dbReference>
<dbReference type="Pfam" id="PF18929">
    <property type="entry name" value="DUF5678"/>
    <property type="match status" value="1"/>
</dbReference>
<name>A0A2M7JDD4_9BACT</name>
<dbReference type="AlphaFoldDB" id="A0A2M7JDD4"/>
<feature type="domain" description="DUF5678" evidence="1">
    <location>
        <begin position="35"/>
        <end position="83"/>
    </location>
</feature>
<reference evidence="3" key="1">
    <citation type="submission" date="2017-09" db="EMBL/GenBank/DDBJ databases">
        <title>Depth-based differentiation of microbial function through sediment-hosted aquifers and enrichment of novel symbionts in the deep terrestrial subsurface.</title>
        <authorList>
            <person name="Probst A.J."/>
            <person name="Ladd B."/>
            <person name="Jarett J.K."/>
            <person name="Geller-Mcgrath D.E."/>
            <person name="Sieber C.M.K."/>
            <person name="Emerson J.B."/>
            <person name="Anantharaman K."/>
            <person name="Thomas B.C."/>
            <person name="Malmstrom R."/>
            <person name="Stieglmeier M."/>
            <person name="Klingl A."/>
            <person name="Woyke T."/>
            <person name="Ryan C.M."/>
            <person name="Banfield J.F."/>
        </authorList>
    </citation>
    <scope>NUCLEOTIDE SEQUENCE [LARGE SCALE GENOMIC DNA]</scope>
</reference>